<dbReference type="InterPro" id="IPR021720">
    <property type="entry name" value="Malectin_dom"/>
</dbReference>
<keyword evidence="7" id="KW-0472">Membrane</keyword>
<keyword evidence="6" id="KW-1133">Transmembrane helix</keyword>
<evidence type="ECO:0000256" key="2">
    <source>
        <dbReference type="ARBA" id="ARBA00009141"/>
    </source>
</evidence>
<feature type="signal peptide" evidence="11">
    <location>
        <begin position="1"/>
        <end position="23"/>
    </location>
</feature>
<dbReference type="SUPFAM" id="SSF49785">
    <property type="entry name" value="Galactose-binding domain-like"/>
    <property type="match status" value="2"/>
</dbReference>
<dbReference type="GO" id="GO:0016020">
    <property type="term" value="C:membrane"/>
    <property type="evidence" value="ECO:0000318"/>
    <property type="project" value="GO_Central"/>
</dbReference>
<dbReference type="OrthoDB" id="1706839at2759"/>
<protein>
    <recommendedName>
        <fullName evidence="12">Malectin domain-containing protein</fullName>
    </recommendedName>
</protein>
<evidence type="ECO:0000259" key="12">
    <source>
        <dbReference type="Pfam" id="PF11721"/>
    </source>
</evidence>
<keyword evidence="3" id="KW-0812">Transmembrane</keyword>
<dbReference type="EMBL" id="DF237525">
    <property type="protein sequence ID" value="GAQ89910.1"/>
    <property type="molecule type" value="Genomic_DNA"/>
</dbReference>
<dbReference type="Proteomes" id="UP000054558">
    <property type="component" value="Unassembled WGS sequence"/>
</dbReference>
<evidence type="ECO:0000256" key="5">
    <source>
        <dbReference type="ARBA" id="ARBA00022824"/>
    </source>
</evidence>
<dbReference type="GO" id="GO:0005789">
    <property type="term" value="C:endoplasmic reticulum membrane"/>
    <property type="evidence" value="ECO:0007669"/>
    <property type="project" value="UniProtKB-SubCell"/>
</dbReference>
<evidence type="ECO:0000313" key="14">
    <source>
        <dbReference type="Proteomes" id="UP000054558"/>
    </source>
</evidence>
<keyword evidence="5" id="KW-0256">Endoplasmic reticulum</keyword>
<evidence type="ECO:0000256" key="8">
    <source>
        <dbReference type="ARBA" id="ARBA00023180"/>
    </source>
</evidence>
<sequence>MGGSQLVVCVVFSALLLLGTAQSQPVGAPAVNGGFAPAPAPIKSTPAPAPAVTGPPSYIAINCGGLTPPNASIPQYYGGVNYGFGNGSFYQPNNSYVSTAPAGKGDIVFLTDRYYYGTSTKPRQYLGFAPLSGADGALYLTERYGLSFTYELDLPNGVYNVDLHFAETQFNQVGARVFSVTIQGVKSVPNLDIFATVGANTSTIVTRQATVSNGLLSILFETVSSNVGDGEAKVNAIRVYTDSSTNVPFPAPPSSYFVDAGASASRVSPDGVNYTRDSYFSNGAAVAFTSVGAPSPLSVAQTTDAIVYSTARVGRSFSYYFNLPVGHYRVELAFVEGQFTQPGQRLFTVEIQGVQAFSTIDIIGNSTYALSPAPAPAPGPASYLYTPTSFNLTTAAAVANGLLRIDFNGTNGGNATVSAIKVTPLNANTNGTLAIDCGSPIDVLSGNGVIFQADTNFSAASYSVQSNPYQVFLPYNDAVDDFLYPTVRQGNFTYNFSLPNGTYLVTLYFADLNATGPGQRIFDVYIQEVKVLSQLDVYARTGGAITAYIRQFPANVTSSRFLSIRFQTSPDALSLPNVSPQNYVLNGTNYANALYPPFVSALYVEPGIPPAPAPARTVVAQAPRPIGPPPPPGAPDPYFAYVNTPADLPLGPVPPVPTFGGAASANPSCPANGAPPQAINCTGPCPLWTPPFGLNVAVNAAGPRYVSSCGIVFEDDSNNSTRCGQGDVIPQGVRWCRTNIKGPEGGYQFSTGEGIFNTSDPTIFQSEFIGYNTYKFRLPSPGVYQVYSYFAEVSGDDPIINVNRPALRIFYIHFNGNNADAIGPIDPFVLGGDRKFYAAPAIGRGVQCSSNELSIQYEAVAAGRDAPAIKGIWVYGPVDANFNAMAPLGAQSPASPASGVNAPPPPVGVPPSAASSGAPTPAPTPSGS</sequence>
<dbReference type="Gene3D" id="2.60.120.430">
    <property type="entry name" value="Galactose-binding lectin"/>
    <property type="match status" value="4"/>
</dbReference>
<feature type="region of interest" description="Disordered" evidence="10">
    <location>
        <begin position="891"/>
        <end position="928"/>
    </location>
</feature>
<evidence type="ECO:0000256" key="7">
    <source>
        <dbReference type="ARBA" id="ARBA00023136"/>
    </source>
</evidence>
<evidence type="ECO:0000256" key="1">
    <source>
        <dbReference type="ARBA" id="ARBA00004115"/>
    </source>
</evidence>
<dbReference type="PANTHER" id="PTHR13460:SF0">
    <property type="entry name" value="MALECTIN"/>
    <property type="match status" value="1"/>
</dbReference>
<dbReference type="AlphaFoldDB" id="A0A1Y1IGD6"/>
<dbReference type="InterPro" id="IPR039155">
    <property type="entry name" value="MLEC"/>
</dbReference>
<comment type="similarity">
    <text evidence="2">Belongs to the malectin family.</text>
</comment>
<dbReference type="GO" id="GO:0030246">
    <property type="term" value="F:carbohydrate binding"/>
    <property type="evidence" value="ECO:0007669"/>
    <property type="project" value="InterPro"/>
</dbReference>
<proteinExistence type="inferred from homology"/>
<feature type="domain" description="Malectin" evidence="12">
    <location>
        <begin position="256"/>
        <end position="420"/>
    </location>
</feature>
<keyword evidence="8" id="KW-0325">Glycoprotein</keyword>
<comment type="subcellular location">
    <subcellularLocation>
        <location evidence="1">Endoplasmic reticulum membrane</location>
        <topology evidence="1">Single-pass type I membrane protein</topology>
    </subcellularLocation>
</comment>
<dbReference type="Pfam" id="PF11721">
    <property type="entry name" value="Malectin"/>
    <property type="match status" value="4"/>
</dbReference>
<reference evidence="13 14" key="1">
    <citation type="journal article" date="2014" name="Nat. Commun.">
        <title>Klebsormidium flaccidum genome reveals primary factors for plant terrestrial adaptation.</title>
        <authorList>
            <person name="Hori K."/>
            <person name="Maruyama F."/>
            <person name="Fujisawa T."/>
            <person name="Togashi T."/>
            <person name="Yamamoto N."/>
            <person name="Seo M."/>
            <person name="Sato S."/>
            <person name="Yamada T."/>
            <person name="Mori H."/>
            <person name="Tajima N."/>
            <person name="Moriyama T."/>
            <person name="Ikeuchi M."/>
            <person name="Watanabe M."/>
            <person name="Wada H."/>
            <person name="Kobayashi K."/>
            <person name="Saito M."/>
            <person name="Masuda T."/>
            <person name="Sasaki-Sekimoto Y."/>
            <person name="Mashiguchi K."/>
            <person name="Awai K."/>
            <person name="Shimojima M."/>
            <person name="Masuda S."/>
            <person name="Iwai M."/>
            <person name="Nobusawa T."/>
            <person name="Narise T."/>
            <person name="Kondo S."/>
            <person name="Saito H."/>
            <person name="Sato R."/>
            <person name="Murakawa M."/>
            <person name="Ihara Y."/>
            <person name="Oshima-Yamada Y."/>
            <person name="Ohtaka K."/>
            <person name="Satoh M."/>
            <person name="Sonobe K."/>
            <person name="Ishii M."/>
            <person name="Ohtani R."/>
            <person name="Kanamori-Sato M."/>
            <person name="Honoki R."/>
            <person name="Miyazaki D."/>
            <person name="Mochizuki H."/>
            <person name="Umetsu J."/>
            <person name="Higashi K."/>
            <person name="Shibata D."/>
            <person name="Kamiya Y."/>
            <person name="Sato N."/>
            <person name="Nakamura Y."/>
            <person name="Tabata S."/>
            <person name="Ida S."/>
            <person name="Kurokawa K."/>
            <person name="Ohta H."/>
        </authorList>
    </citation>
    <scope>NUCLEOTIDE SEQUENCE [LARGE SCALE GENOMIC DNA]</scope>
    <source>
        <strain evidence="13 14">NIES-2285</strain>
    </source>
</reference>
<evidence type="ECO:0000313" key="13">
    <source>
        <dbReference type="EMBL" id="GAQ89910.1"/>
    </source>
</evidence>
<feature type="compositionally biased region" description="Low complexity" evidence="10">
    <location>
        <begin position="910"/>
        <end position="919"/>
    </location>
</feature>
<feature type="domain" description="Malectin" evidence="12">
    <location>
        <begin position="696"/>
        <end position="860"/>
    </location>
</feature>
<feature type="chain" id="PRO_5012349830" description="Malectin domain-containing protein" evidence="11">
    <location>
        <begin position="24"/>
        <end position="928"/>
    </location>
</feature>
<keyword evidence="14" id="KW-1185">Reference proteome</keyword>
<evidence type="ECO:0000256" key="3">
    <source>
        <dbReference type="ARBA" id="ARBA00022692"/>
    </source>
</evidence>
<dbReference type="InterPro" id="IPR008979">
    <property type="entry name" value="Galactose-bd-like_sf"/>
</dbReference>
<gene>
    <name evidence="13" type="ORF">KFL_005760050</name>
</gene>
<feature type="compositionally biased region" description="Low complexity" evidence="10">
    <location>
        <begin position="892"/>
        <end position="901"/>
    </location>
</feature>
<feature type="domain" description="Malectin" evidence="12">
    <location>
        <begin position="126"/>
        <end position="236"/>
    </location>
</feature>
<keyword evidence="4 11" id="KW-0732">Signal</keyword>
<keyword evidence="9" id="KW-0119">Carbohydrate metabolism</keyword>
<evidence type="ECO:0000256" key="4">
    <source>
        <dbReference type="ARBA" id="ARBA00022729"/>
    </source>
</evidence>
<feature type="domain" description="Malectin" evidence="12">
    <location>
        <begin position="433"/>
        <end position="567"/>
    </location>
</feature>
<evidence type="ECO:0000256" key="11">
    <source>
        <dbReference type="SAM" id="SignalP"/>
    </source>
</evidence>
<accession>A0A1Y1IGD6</accession>
<name>A0A1Y1IGD6_KLENI</name>
<evidence type="ECO:0000256" key="6">
    <source>
        <dbReference type="ARBA" id="ARBA00022989"/>
    </source>
</evidence>
<evidence type="ECO:0000256" key="9">
    <source>
        <dbReference type="ARBA" id="ARBA00023277"/>
    </source>
</evidence>
<dbReference type="PANTHER" id="PTHR13460">
    <property type="match status" value="1"/>
</dbReference>
<evidence type="ECO:0000256" key="10">
    <source>
        <dbReference type="SAM" id="MobiDB-lite"/>
    </source>
</evidence>
<organism evidence="13 14">
    <name type="scientific">Klebsormidium nitens</name>
    <name type="common">Green alga</name>
    <name type="synonym">Ulothrix nitens</name>
    <dbReference type="NCBI Taxonomy" id="105231"/>
    <lineage>
        <taxon>Eukaryota</taxon>
        <taxon>Viridiplantae</taxon>
        <taxon>Streptophyta</taxon>
        <taxon>Klebsormidiophyceae</taxon>
        <taxon>Klebsormidiales</taxon>
        <taxon>Klebsormidiaceae</taxon>
        <taxon>Klebsormidium</taxon>
    </lineage>
</organism>